<name>A0A8J2Y624_9PROT</name>
<protein>
    <submittedName>
        <fullName evidence="2">Restriction endonuclease</fullName>
    </submittedName>
</protein>
<sequence length="305" mass="34036">MTKGVLVHGGNSKYDDEPGSHYHFPKRYLRRMEAIQNDWVVYFTPVKDLTVSPLSRGAYSGVAKIGAIRPDPAGTDLFYADIVPETYASFARPVSRLFEDRFLETNLQKADGKANTGHALQAVRYISDIDFARIVSLGWQNEEAELPRIDQLNEGSISGFDDEPIPFQVERKVVSSLQNKTLRDRRFRLSVLNAYDKKCAVTGWRFVNGGGRAEVEGAHIKPVEHGGPDSIKNGLALSGTVHWMFDRGLISAGEGGEILISRKVNDVDGLKAIINPTGCLLVPENKPEFHPHPRFLAWHRGWHGF</sequence>
<dbReference type="GO" id="GO:0004519">
    <property type="term" value="F:endonuclease activity"/>
    <property type="evidence" value="ECO:0007669"/>
    <property type="project" value="UniProtKB-KW"/>
</dbReference>
<dbReference type="CDD" id="cd00085">
    <property type="entry name" value="HNHc"/>
    <property type="match status" value="1"/>
</dbReference>
<dbReference type="EMBL" id="BMGH01000001">
    <property type="protein sequence ID" value="GGD04549.1"/>
    <property type="molecule type" value="Genomic_DNA"/>
</dbReference>
<dbReference type="Pfam" id="PF13391">
    <property type="entry name" value="HNH_2"/>
    <property type="match status" value="1"/>
</dbReference>
<keyword evidence="2" id="KW-0255">Endonuclease</keyword>
<keyword evidence="2" id="KW-0540">Nuclease</keyword>
<gene>
    <name evidence="2" type="ORF">GCM10011342_11880</name>
</gene>
<evidence type="ECO:0000313" key="3">
    <source>
        <dbReference type="Proteomes" id="UP000613582"/>
    </source>
</evidence>
<dbReference type="RefSeq" id="WP_188160340.1">
    <property type="nucleotide sequence ID" value="NZ_BMGH01000001.1"/>
</dbReference>
<dbReference type="AlphaFoldDB" id="A0A8J2Y624"/>
<reference evidence="2" key="1">
    <citation type="journal article" date="2014" name="Int. J. Syst. Evol. Microbiol.">
        <title>Complete genome sequence of Corynebacterium casei LMG S-19264T (=DSM 44701T), isolated from a smear-ripened cheese.</title>
        <authorList>
            <consortium name="US DOE Joint Genome Institute (JGI-PGF)"/>
            <person name="Walter F."/>
            <person name="Albersmeier A."/>
            <person name="Kalinowski J."/>
            <person name="Ruckert C."/>
        </authorList>
    </citation>
    <scope>NUCLEOTIDE SEQUENCE</scope>
    <source>
        <strain evidence="2">CGMCC 1.12921</strain>
    </source>
</reference>
<comment type="caution">
    <text evidence="2">The sequence shown here is derived from an EMBL/GenBank/DDBJ whole genome shotgun (WGS) entry which is preliminary data.</text>
</comment>
<dbReference type="Proteomes" id="UP000613582">
    <property type="component" value="Unassembled WGS sequence"/>
</dbReference>
<proteinExistence type="predicted"/>
<dbReference type="InterPro" id="IPR003615">
    <property type="entry name" value="HNH_nuc"/>
</dbReference>
<organism evidence="2 3">
    <name type="scientific">Aquisalinus flavus</name>
    <dbReference type="NCBI Taxonomy" id="1526572"/>
    <lineage>
        <taxon>Bacteria</taxon>
        <taxon>Pseudomonadati</taxon>
        <taxon>Pseudomonadota</taxon>
        <taxon>Alphaproteobacteria</taxon>
        <taxon>Parvularculales</taxon>
        <taxon>Parvularculaceae</taxon>
        <taxon>Aquisalinus</taxon>
    </lineage>
</organism>
<keyword evidence="2" id="KW-0378">Hydrolase</keyword>
<evidence type="ECO:0000259" key="1">
    <source>
        <dbReference type="Pfam" id="PF13391"/>
    </source>
</evidence>
<keyword evidence="3" id="KW-1185">Reference proteome</keyword>
<reference evidence="2" key="2">
    <citation type="submission" date="2020-09" db="EMBL/GenBank/DDBJ databases">
        <authorList>
            <person name="Sun Q."/>
            <person name="Zhou Y."/>
        </authorList>
    </citation>
    <scope>NUCLEOTIDE SEQUENCE</scope>
    <source>
        <strain evidence="2">CGMCC 1.12921</strain>
    </source>
</reference>
<feature type="domain" description="HNH nuclease" evidence="1">
    <location>
        <begin position="199"/>
        <end position="251"/>
    </location>
</feature>
<evidence type="ECO:0000313" key="2">
    <source>
        <dbReference type="EMBL" id="GGD04549.1"/>
    </source>
</evidence>
<accession>A0A8J2Y624</accession>